<comment type="caution">
    <text evidence="2">The sequence shown here is derived from an EMBL/GenBank/DDBJ whole genome shotgun (WGS) entry which is preliminary data.</text>
</comment>
<feature type="domain" description="Ketopantoate reductase N-terminal" evidence="1">
    <location>
        <begin position="10"/>
        <end position="116"/>
    </location>
</feature>
<gene>
    <name evidence="2" type="ORF">GC101_25425</name>
</gene>
<protein>
    <submittedName>
        <fullName evidence="2">Ketopantoate reductase family protein</fullName>
    </submittedName>
</protein>
<organism evidence="2 3">
    <name type="scientific">Paenibacillus phytohabitans</name>
    <dbReference type="NCBI Taxonomy" id="2654978"/>
    <lineage>
        <taxon>Bacteria</taxon>
        <taxon>Bacillati</taxon>
        <taxon>Bacillota</taxon>
        <taxon>Bacilli</taxon>
        <taxon>Bacillales</taxon>
        <taxon>Paenibacillaceae</taxon>
        <taxon>Paenibacillus</taxon>
    </lineage>
</organism>
<sequence length="296" mass="32666">MNLSIHSDRILIVGAGVIGSVYALRFARSGLDVTLLARGKRLEALQKQGLLYNENGTIQQIPIKVIAELDDEDIYDFIFVPVRYDQAESALEAIKNNRSQTIITLTNTVGYDSWLEIVGERLLPGFPGAGGDLKDGVLYAQFGTESGQGTIFGEINGQTTERVNHLAGLLEHAGLTYIIEPHMKAFHISHAALAAVNKHFYTEDGTGMVDLETARSDSTLSKLAADIKRNIKQVEQSGIQVIPPETKQMADLPEEDIIARYRQMLSNDFIIDVKLGNQAVSRRAEILLLDEAFRND</sequence>
<proteinExistence type="predicted"/>
<reference evidence="2 3" key="1">
    <citation type="submission" date="2019-10" db="EMBL/GenBank/DDBJ databases">
        <title>Description of Paenibacillus terricola sp. nov.</title>
        <authorList>
            <person name="Carlier A."/>
            <person name="Qi S."/>
        </authorList>
    </citation>
    <scope>NUCLEOTIDE SEQUENCE [LARGE SCALE GENOMIC DNA]</scope>
    <source>
        <strain evidence="2 3">LMG 31459</strain>
    </source>
</reference>
<accession>A0ABX1YMZ2</accession>
<dbReference type="Gene3D" id="3.40.50.720">
    <property type="entry name" value="NAD(P)-binding Rossmann-like Domain"/>
    <property type="match status" value="1"/>
</dbReference>
<evidence type="ECO:0000313" key="2">
    <source>
        <dbReference type="EMBL" id="NOU82211.1"/>
    </source>
</evidence>
<evidence type="ECO:0000313" key="3">
    <source>
        <dbReference type="Proteomes" id="UP000596857"/>
    </source>
</evidence>
<evidence type="ECO:0000259" key="1">
    <source>
        <dbReference type="Pfam" id="PF02558"/>
    </source>
</evidence>
<dbReference type="InterPro" id="IPR036291">
    <property type="entry name" value="NAD(P)-bd_dom_sf"/>
</dbReference>
<keyword evidence="3" id="KW-1185">Reference proteome</keyword>
<dbReference type="EMBL" id="WHOB01000069">
    <property type="protein sequence ID" value="NOU82211.1"/>
    <property type="molecule type" value="Genomic_DNA"/>
</dbReference>
<dbReference type="RefSeq" id="WP_171719555.1">
    <property type="nucleotide sequence ID" value="NZ_WHOB01000069.1"/>
</dbReference>
<dbReference type="Pfam" id="PF02558">
    <property type="entry name" value="ApbA"/>
    <property type="match status" value="1"/>
</dbReference>
<name>A0ABX1YMZ2_9BACL</name>
<dbReference type="InterPro" id="IPR013332">
    <property type="entry name" value="KPR_N"/>
</dbReference>
<dbReference type="SUPFAM" id="SSF51735">
    <property type="entry name" value="NAD(P)-binding Rossmann-fold domains"/>
    <property type="match status" value="1"/>
</dbReference>
<dbReference type="Proteomes" id="UP000596857">
    <property type="component" value="Unassembled WGS sequence"/>
</dbReference>